<evidence type="ECO:0000259" key="3">
    <source>
        <dbReference type="Pfam" id="PF00561"/>
    </source>
</evidence>
<dbReference type="InterPro" id="IPR029058">
    <property type="entry name" value="AB_hydrolase_fold"/>
</dbReference>
<sequence>MEFNPRIPTARHDKVIPAPPFYLMGQDLLCIDHDKEIFIKRIFSIKPEIKRGAVIMAPGIATNGNLFRIDSDGNCLLLNHNMSFANLLAAEGFDVYIYHPRYTERVYNRYVTRYCKDSLFYEKNYKAPPDLTFFELVNSELPQLIQFVVNHSGCEQISWIGYSLGGMLIYAYCMEHDDPYIRNIITIGSPITFNQLFIRIIPYMNWASKALGLEEKSFLGRLSENLVPLTRLIRNLPEWVVKYNILAPFLFNPFNINGATVKTLLGKIIEPIPSPLENCFADFINKGYPSQQNYAYYYLKALRGLQKQDKQFLFFYGPFDVLAPPDSIFLAHEIISPHCPNLIKVPLAGHLDLIVGHNSRYYLWQPAVEWLKDFAVI</sequence>
<evidence type="ECO:0000256" key="2">
    <source>
        <dbReference type="ARBA" id="ARBA00023098"/>
    </source>
</evidence>
<proteinExistence type="predicted"/>
<dbReference type="PANTHER" id="PTHR11005">
    <property type="entry name" value="LYSOSOMAL ACID LIPASE-RELATED"/>
    <property type="match status" value="1"/>
</dbReference>
<feature type="domain" description="AB hydrolase-1" evidence="3">
    <location>
        <begin position="53"/>
        <end position="206"/>
    </location>
</feature>
<comment type="caution">
    <text evidence="4">The sequence shown here is derived from an EMBL/GenBank/DDBJ whole genome shotgun (WGS) entry which is preliminary data.</text>
</comment>
<keyword evidence="2" id="KW-0443">Lipid metabolism</keyword>
<keyword evidence="1" id="KW-0442">Lipid degradation</keyword>
<gene>
    <name evidence="4" type="ORF">OMM_01773</name>
</gene>
<accession>A0A1V1PC48</accession>
<dbReference type="Gene3D" id="3.40.50.1820">
    <property type="entry name" value="alpha/beta hydrolase"/>
    <property type="match status" value="1"/>
</dbReference>
<evidence type="ECO:0000313" key="4">
    <source>
        <dbReference type="EMBL" id="ETR72368.1"/>
    </source>
</evidence>
<protein>
    <recommendedName>
        <fullName evidence="3">AB hydrolase-1 domain-containing protein</fullName>
    </recommendedName>
</protein>
<dbReference type="SUPFAM" id="SSF53474">
    <property type="entry name" value="alpha/beta-Hydrolases"/>
    <property type="match status" value="1"/>
</dbReference>
<dbReference type="Proteomes" id="UP000189670">
    <property type="component" value="Unassembled WGS sequence"/>
</dbReference>
<dbReference type="Pfam" id="PF00561">
    <property type="entry name" value="Abhydrolase_1"/>
    <property type="match status" value="1"/>
</dbReference>
<reference evidence="5" key="1">
    <citation type="submission" date="2012-11" db="EMBL/GenBank/DDBJ databases">
        <authorList>
            <person name="Lucero-Rivera Y.E."/>
            <person name="Tovar-Ramirez D."/>
        </authorList>
    </citation>
    <scope>NUCLEOTIDE SEQUENCE [LARGE SCALE GENOMIC DNA]</scope>
    <source>
        <strain evidence="5">Araruama</strain>
    </source>
</reference>
<name>A0A1V1PC48_9BACT</name>
<evidence type="ECO:0000256" key="1">
    <source>
        <dbReference type="ARBA" id="ARBA00022963"/>
    </source>
</evidence>
<dbReference type="GO" id="GO:0016042">
    <property type="term" value="P:lipid catabolic process"/>
    <property type="evidence" value="ECO:0007669"/>
    <property type="project" value="UniProtKB-KW"/>
</dbReference>
<dbReference type="EMBL" id="ATBP01000155">
    <property type="protein sequence ID" value="ETR72368.1"/>
    <property type="molecule type" value="Genomic_DNA"/>
</dbReference>
<evidence type="ECO:0000313" key="5">
    <source>
        <dbReference type="Proteomes" id="UP000189670"/>
    </source>
</evidence>
<dbReference type="AlphaFoldDB" id="A0A1V1PC48"/>
<dbReference type="InterPro" id="IPR000073">
    <property type="entry name" value="AB_hydrolase_1"/>
</dbReference>
<organism evidence="4 5">
    <name type="scientific">Candidatus Magnetoglobus multicellularis str. Araruama</name>
    <dbReference type="NCBI Taxonomy" id="890399"/>
    <lineage>
        <taxon>Bacteria</taxon>
        <taxon>Pseudomonadati</taxon>
        <taxon>Thermodesulfobacteriota</taxon>
        <taxon>Desulfobacteria</taxon>
        <taxon>Desulfobacterales</taxon>
        <taxon>Desulfobacteraceae</taxon>
        <taxon>Candidatus Magnetoglobus</taxon>
    </lineage>
</organism>